<dbReference type="InterPro" id="IPR023631">
    <property type="entry name" value="Amidase_dom"/>
</dbReference>
<feature type="domain" description="Ketopantoate reductase N-terminal" evidence="2">
    <location>
        <begin position="4"/>
        <end position="150"/>
    </location>
</feature>
<dbReference type="Gene3D" id="3.40.50.720">
    <property type="entry name" value="NAD(P)-binding Rossmann-like Domain"/>
    <property type="match status" value="1"/>
</dbReference>
<comment type="caution">
    <text evidence="3">The sequence shown here is derived from an EMBL/GenBank/DDBJ whole genome shotgun (WGS) entry which is preliminary data.</text>
</comment>
<dbReference type="Pfam" id="PF02558">
    <property type="entry name" value="ApbA"/>
    <property type="match status" value="1"/>
</dbReference>
<dbReference type="RefSeq" id="WP_311423785.1">
    <property type="nucleotide sequence ID" value="NZ_JAVREH010000020.1"/>
</dbReference>
<dbReference type="InterPro" id="IPR036928">
    <property type="entry name" value="AS_sf"/>
</dbReference>
<protein>
    <submittedName>
        <fullName evidence="3">Amidase family protein</fullName>
    </submittedName>
</protein>
<dbReference type="SUPFAM" id="SSF75304">
    <property type="entry name" value="Amidase signature (AS) enzymes"/>
    <property type="match status" value="1"/>
</dbReference>
<dbReference type="InterPro" id="IPR000120">
    <property type="entry name" value="Amidase"/>
</dbReference>
<dbReference type="EMBL" id="JAVREH010000020">
    <property type="protein sequence ID" value="MDT0262635.1"/>
    <property type="molecule type" value="Genomic_DNA"/>
</dbReference>
<dbReference type="Pfam" id="PF01425">
    <property type="entry name" value="Amidase"/>
    <property type="match status" value="1"/>
</dbReference>
<dbReference type="SUPFAM" id="SSF51735">
    <property type="entry name" value="NAD(P)-binding Rossmann-fold domains"/>
    <property type="match status" value="1"/>
</dbReference>
<gene>
    <name evidence="3" type="ORF">RM423_14665</name>
</gene>
<organism evidence="3 4">
    <name type="scientific">Jatrophihabitans lederbergiae</name>
    <dbReference type="NCBI Taxonomy" id="3075547"/>
    <lineage>
        <taxon>Bacteria</taxon>
        <taxon>Bacillati</taxon>
        <taxon>Actinomycetota</taxon>
        <taxon>Actinomycetes</taxon>
        <taxon>Jatrophihabitantales</taxon>
        <taxon>Jatrophihabitantaceae</taxon>
        <taxon>Jatrophihabitans</taxon>
    </lineage>
</organism>
<dbReference type="Gene3D" id="3.90.1300.10">
    <property type="entry name" value="Amidase signature (AS) domain"/>
    <property type="match status" value="1"/>
</dbReference>
<dbReference type="InterPro" id="IPR013332">
    <property type="entry name" value="KPR_N"/>
</dbReference>
<accession>A0ABU2JCD2</accession>
<keyword evidence="4" id="KW-1185">Reference proteome</keyword>
<evidence type="ECO:0000259" key="1">
    <source>
        <dbReference type="Pfam" id="PF01425"/>
    </source>
</evidence>
<dbReference type="PANTHER" id="PTHR11895:SF67">
    <property type="entry name" value="AMIDASE DOMAIN-CONTAINING PROTEIN"/>
    <property type="match status" value="1"/>
</dbReference>
<dbReference type="InterPro" id="IPR036291">
    <property type="entry name" value="NAD(P)-bd_dom_sf"/>
</dbReference>
<dbReference type="PANTHER" id="PTHR11895">
    <property type="entry name" value="TRANSAMIDASE"/>
    <property type="match status" value="1"/>
</dbReference>
<dbReference type="InterPro" id="IPR020556">
    <property type="entry name" value="Amidase_CS"/>
</dbReference>
<evidence type="ECO:0000259" key="2">
    <source>
        <dbReference type="Pfam" id="PF02558"/>
    </source>
</evidence>
<dbReference type="PROSITE" id="PS00571">
    <property type="entry name" value="AMIDASES"/>
    <property type="match status" value="1"/>
</dbReference>
<evidence type="ECO:0000313" key="3">
    <source>
        <dbReference type="EMBL" id="MDT0262635.1"/>
    </source>
</evidence>
<name>A0ABU2JCD2_9ACTN</name>
<proteinExistence type="predicted"/>
<evidence type="ECO:0000313" key="4">
    <source>
        <dbReference type="Proteomes" id="UP001183176"/>
    </source>
</evidence>
<feature type="domain" description="Amidase" evidence="1">
    <location>
        <begin position="333"/>
        <end position="699"/>
    </location>
</feature>
<sequence>MQLTIIGAGAIGGTVGAHLIRSGHEILFCDADPAHVTAINEHGLSIEGPVENFTVEAKAVLPEQLPERLGRVAIAVKSHHTEQAAELVRSRLEPDGYVVSFQNGLTADVLSAAVGTDRLMVSFVNFGADVLGPGRILQGNVGTFRVGELDGRITPRLKELVAALPYAEATDNILGFLWGKEAYGAMLYAGAVSDLSIADTLEQSRWRPLMLAVAREVLAQAPVRPEGFDGFDPEDLEGSLGRLVAFNRASAKSHSGIYRDLMVRKRKTEVTDLLADLEGPLTTYAGRIIQAIERGERTCEVANLELLAAYERADRLGRPLDALVALFPAPPRAANGPLHGVPVAVKDIIDIAGHPRGNGNPDAMRSAPAVADAPVVAALRNAGADVFAATALLEYAAGATHPDVPETRNPFDLTRTAGGSSGGSAALVGAGVCDIALGTDTGGSIRLPAHYCACVGFKPSYGALPLDGVEPLAPSLDHVGLLARDLATTVRVFAALTDTSAPDDSSGDSSGNAALRIGLLTGQLDRPELTSAVADAIGKAIEVLRSAGCSTVEVDGAAFDRLGETFNDILLFEAWQVHGERASSTPEHYGPETLRLLRAGSAVSAADYRAAVDRRAALLPDALAVYGGVDVLLSPAAPFVAPPTTPPVDTPEGEVEGLYSGIHNLTGAPALTLPCGWSRDGLPIGLQLAAAPGADAALLAAAGFVESVLDVERRPPAVG</sequence>
<dbReference type="Proteomes" id="UP001183176">
    <property type="component" value="Unassembled WGS sequence"/>
</dbReference>
<reference evidence="4" key="1">
    <citation type="submission" date="2023-07" db="EMBL/GenBank/DDBJ databases">
        <title>30 novel species of actinomycetes from the DSMZ collection.</title>
        <authorList>
            <person name="Nouioui I."/>
        </authorList>
    </citation>
    <scope>NUCLEOTIDE SEQUENCE [LARGE SCALE GENOMIC DNA]</scope>
    <source>
        <strain evidence="4">DSM 44399</strain>
    </source>
</reference>